<accession>A0A9P9GQW7</accession>
<name>A0A9P9GQW7_FUSSL</name>
<dbReference type="AlphaFoldDB" id="A0A9P9GQW7"/>
<sequence length="142" mass="15910">MPQMRELVVVFLGGTAASGGSSEKWPSQVGGAEPRLIRYGSRMVVRMERTVSVWILYLLAVCGRMDLTVVLWISLPPYPSLLRRVPSRLAYPPPSPKEPSDIMPLGPWELRFHGGPVTGRADEPQTSQTVTIWDDRHLFPTR</sequence>
<comment type="caution">
    <text evidence="2">The sequence shown here is derived from an EMBL/GenBank/DDBJ whole genome shotgun (WGS) entry which is preliminary data.</text>
</comment>
<protein>
    <submittedName>
        <fullName evidence="2">Uncharacterized protein</fullName>
    </submittedName>
</protein>
<keyword evidence="3" id="KW-1185">Reference proteome</keyword>
<evidence type="ECO:0000313" key="3">
    <source>
        <dbReference type="Proteomes" id="UP000736672"/>
    </source>
</evidence>
<keyword evidence="1" id="KW-0472">Membrane</keyword>
<evidence type="ECO:0000256" key="1">
    <source>
        <dbReference type="SAM" id="Phobius"/>
    </source>
</evidence>
<keyword evidence="1" id="KW-0812">Transmembrane</keyword>
<evidence type="ECO:0000313" key="2">
    <source>
        <dbReference type="EMBL" id="KAH7243107.1"/>
    </source>
</evidence>
<dbReference type="EMBL" id="JAGTJS010000019">
    <property type="protein sequence ID" value="KAH7243107.1"/>
    <property type="molecule type" value="Genomic_DNA"/>
</dbReference>
<dbReference type="Proteomes" id="UP000736672">
    <property type="component" value="Unassembled WGS sequence"/>
</dbReference>
<gene>
    <name evidence="2" type="ORF">B0J15DRAFT_470150</name>
</gene>
<keyword evidence="1" id="KW-1133">Transmembrane helix</keyword>
<proteinExistence type="predicted"/>
<organism evidence="2 3">
    <name type="scientific">Fusarium solani</name>
    <name type="common">Filamentous fungus</name>
    <dbReference type="NCBI Taxonomy" id="169388"/>
    <lineage>
        <taxon>Eukaryota</taxon>
        <taxon>Fungi</taxon>
        <taxon>Dikarya</taxon>
        <taxon>Ascomycota</taxon>
        <taxon>Pezizomycotina</taxon>
        <taxon>Sordariomycetes</taxon>
        <taxon>Hypocreomycetidae</taxon>
        <taxon>Hypocreales</taxon>
        <taxon>Nectriaceae</taxon>
        <taxon>Fusarium</taxon>
        <taxon>Fusarium solani species complex</taxon>
    </lineage>
</organism>
<feature type="transmembrane region" description="Helical" evidence="1">
    <location>
        <begin position="54"/>
        <end position="75"/>
    </location>
</feature>
<reference evidence="2" key="1">
    <citation type="journal article" date="2021" name="Nat. Commun.">
        <title>Genetic determinants of endophytism in the Arabidopsis root mycobiome.</title>
        <authorList>
            <person name="Mesny F."/>
            <person name="Miyauchi S."/>
            <person name="Thiergart T."/>
            <person name="Pickel B."/>
            <person name="Atanasova L."/>
            <person name="Karlsson M."/>
            <person name="Huettel B."/>
            <person name="Barry K.W."/>
            <person name="Haridas S."/>
            <person name="Chen C."/>
            <person name="Bauer D."/>
            <person name="Andreopoulos W."/>
            <person name="Pangilinan J."/>
            <person name="LaButti K."/>
            <person name="Riley R."/>
            <person name="Lipzen A."/>
            <person name="Clum A."/>
            <person name="Drula E."/>
            <person name="Henrissat B."/>
            <person name="Kohler A."/>
            <person name="Grigoriev I.V."/>
            <person name="Martin F.M."/>
            <person name="Hacquard S."/>
        </authorList>
    </citation>
    <scope>NUCLEOTIDE SEQUENCE</scope>
    <source>
        <strain evidence="2">FSSC 5 MPI-SDFR-AT-0091</strain>
    </source>
</reference>